<reference evidence="20 21" key="1">
    <citation type="submission" date="2024-01" db="EMBL/GenBank/DDBJ databases">
        <title>The genome of the rayed Mediterranean limpet Patella caerulea (Linnaeus, 1758).</title>
        <authorList>
            <person name="Anh-Thu Weber A."/>
            <person name="Halstead-Nussloch G."/>
        </authorList>
    </citation>
    <scope>NUCLEOTIDE SEQUENCE [LARGE SCALE GENOMIC DNA]</scope>
    <source>
        <strain evidence="20">AATW-2023a</strain>
        <tissue evidence="20">Whole specimen</tissue>
    </source>
</reference>
<dbReference type="Pfam" id="PF02932">
    <property type="entry name" value="Neur_chan_memb"/>
    <property type="match status" value="1"/>
</dbReference>
<evidence type="ECO:0000256" key="5">
    <source>
        <dbReference type="ARBA" id="ARBA00022989"/>
    </source>
</evidence>
<dbReference type="InterPro" id="IPR036719">
    <property type="entry name" value="Neuro-gated_channel_TM_sf"/>
</dbReference>
<feature type="chain" id="PRO_5042949276" evidence="17">
    <location>
        <begin position="22"/>
        <end position="458"/>
    </location>
</feature>
<dbReference type="PROSITE" id="PS50096">
    <property type="entry name" value="IQ"/>
    <property type="match status" value="1"/>
</dbReference>
<evidence type="ECO:0000256" key="14">
    <source>
        <dbReference type="ARBA" id="ARBA00034099"/>
    </source>
</evidence>
<evidence type="ECO:0000313" key="20">
    <source>
        <dbReference type="EMBL" id="KAK6169463.1"/>
    </source>
</evidence>
<evidence type="ECO:0000256" key="15">
    <source>
        <dbReference type="SAM" id="Coils"/>
    </source>
</evidence>
<proteinExistence type="inferred from homology"/>
<keyword evidence="8 16" id="KW-0472">Membrane</keyword>
<dbReference type="Gene3D" id="2.70.170.10">
    <property type="entry name" value="Neurotransmitter-gated ion-channel ligand-binding domain"/>
    <property type="match status" value="1"/>
</dbReference>
<feature type="transmembrane region" description="Helical" evidence="16">
    <location>
        <begin position="304"/>
        <end position="329"/>
    </location>
</feature>
<dbReference type="CDD" id="cd18997">
    <property type="entry name" value="LGIC_ECD_nAChR"/>
    <property type="match status" value="1"/>
</dbReference>
<keyword evidence="11" id="KW-0325">Glycoprotein</keyword>
<dbReference type="InterPro" id="IPR006202">
    <property type="entry name" value="Neur_chan_lig-bd"/>
</dbReference>
<dbReference type="InterPro" id="IPR006201">
    <property type="entry name" value="Neur_channel"/>
</dbReference>
<feature type="domain" description="Neurotransmitter-gated ion-channel ligand-binding" evidence="18">
    <location>
        <begin position="34"/>
        <end position="242"/>
    </location>
</feature>
<keyword evidence="17" id="KW-0732">Signal</keyword>
<evidence type="ECO:0000256" key="7">
    <source>
        <dbReference type="ARBA" id="ARBA00023065"/>
    </source>
</evidence>
<dbReference type="EMBL" id="JAZGQO010000015">
    <property type="protein sequence ID" value="KAK6169463.1"/>
    <property type="molecule type" value="Genomic_DNA"/>
</dbReference>
<evidence type="ECO:0000256" key="2">
    <source>
        <dbReference type="ARBA" id="ARBA00022448"/>
    </source>
</evidence>
<dbReference type="GO" id="GO:0022848">
    <property type="term" value="F:acetylcholine-gated monoatomic cation-selective channel activity"/>
    <property type="evidence" value="ECO:0007669"/>
    <property type="project" value="InterPro"/>
</dbReference>
<dbReference type="PRINTS" id="PR00252">
    <property type="entry name" value="NRIONCHANNEL"/>
</dbReference>
<keyword evidence="6" id="KW-0770">Synapse</keyword>
<evidence type="ECO:0000256" key="10">
    <source>
        <dbReference type="ARBA" id="ARBA00023170"/>
    </source>
</evidence>
<feature type="transmembrane region" description="Helical" evidence="16">
    <location>
        <begin position="243"/>
        <end position="262"/>
    </location>
</feature>
<evidence type="ECO:0000256" key="6">
    <source>
        <dbReference type="ARBA" id="ARBA00023018"/>
    </source>
</evidence>
<feature type="signal peptide" evidence="17">
    <location>
        <begin position="1"/>
        <end position="21"/>
    </location>
</feature>
<keyword evidence="13" id="KW-0407">Ion channel</keyword>
<evidence type="ECO:0000313" key="21">
    <source>
        <dbReference type="Proteomes" id="UP001347796"/>
    </source>
</evidence>
<evidence type="ECO:0000256" key="4">
    <source>
        <dbReference type="ARBA" id="ARBA00022692"/>
    </source>
</evidence>
<evidence type="ECO:0000259" key="18">
    <source>
        <dbReference type="Pfam" id="PF02931"/>
    </source>
</evidence>
<evidence type="ECO:0000256" key="9">
    <source>
        <dbReference type="ARBA" id="ARBA00023157"/>
    </source>
</evidence>
<keyword evidence="5 16" id="KW-1133">Transmembrane helix</keyword>
<dbReference type="InterPro" id="IPR036734">
    <property type="entry name" value="Neur_chan_lig-bd_sf"/>
</dbReference>
<evidence type="ECO:0000256" key="17">
    <source>
        <dbReference type="SAM" id="SignalP"/>
    </source>
</evidence>
<keyword evidence="4 16" id="KW-0812">Transmembrane</keyword>
<dbReference type="PANTHER" id="PTHR18945">
    <property type="entry name" value="NEUROTRANSMITTER GATED ION CHANNEL"/>
    <property type="match status" value="1"/>
</dbReference>
<name>A0AAN8G7J5_PATCE</name>
<comment type="similarity">
    <text evidence="1">Belongs to the ligand-gated ion channel (TC 1.A.9) family. Acetylcholine receptor (TC 1.A.9.1) subfamily.</text>
</comment>
<dbReference type="InterPro" id="IPR002394">
    <property type="entry name" value="Nicotinic_acetylcholine_rcpt"/>
</dbReference>
<evidence type="ECO:0000256" key="11">
    <source>
        <dbReference type="ARBA" id="ARBA00023180"/>
    </source>
</evidence>
<evidence type="ECO:0000256" key="12">
    <source>
        <dbReference type="ARBA" id="ARBA00023286"/>
    </source>
</evidence>
<evidence type="ECO:0000256" key="13">
    <source>
        <dbReference type="ARBA" id="ARBA00023303"/>
    </source>
</evidence>
<keyword evidence="7" id="KW-0406">Ion transport</keyword>
<dbReference type="SUPFAM" id="SSF90112">
    <property type="entry name" value="Neurotransmitter-gated ion-channel transmembrane pore"/>
    <property type="match status" value="1"/>
</dbReference>
<keyword evidence="9" id="KW-1015">Disulfide bond</keyword>
<dbReference type="GO" id="GO:0004888">
    <property type="term" value="F:transmembrane signaling receptor activity"/>
    <property type="evidence" value="ECO:0007669"/>
    <property type="project" value="InterPro"/>
</dbReference>
<evidence type="ECO:0000259" key="19">
    <source>
        <dbReference type="Pfam" id="PF02932"/>
    </source>
</evidence>
<comment type="caution">
    <text evidence="20">The sequence shown here is derived from an EMBL/GenBank/DDBJ whole genome shotgun (WGS) entry which is preliminary data.</text>
</comment>
<keyword evidence="3" id="KW-1003">Cell membrane</keyword>
<dbReference type="GO" id="GO:0045211">
    <property type="term" value="C:postsynaptic membrane"/>
    <property type="evidence" value="ECO:0007669"/>
    <property type="project" value="InterPro"/>
</dbReference>
<dbReference type="AlphaFoldDB" id="A0AAN8G7J5"/>
<gene>
    <name evidence="20" type="ORF">SNE40_020514</name>
</gene>
<comment type="subcellular location">
    <subcellularLocation>
        <location evidence="14">Synaptic cell membrane</location>
        <topology evidence="14">Multi-pass membrane protein</topology>
    </subcellularLocation>
</comment>
<protein>
    <submittedName>
        <fullName evidence="20">Uncharacterized protein</fullName>
    </submittedName>
</protein>
<dbReference type="Pfam" id="PF02931">
    <property type="entry name" value="Neur_chan_LBD"/>
    <property type="match status" value="1"/>
</dbReference>
<dbReference type="Gene3D" id="1.20.58.390">
    <property type="entry name" value="Neurotransmitter-gated ion-channel transmembrane domain"/>
    <property type="match status" value="1"/>
</dbReference>
<keyword evidence="10" id="KW-0675">Receptor</keyword>
<feature type="domain" description="Neurotransmitter-gated ion-channel transmembrane" evidence="19">
    <location>
        <begin position="250"/>
        <end position="456"/>
    </location>
</feature>
<dbReference type="InterPro" id="IPR038050">
    <property type="entry name" value="Neuro_actylchol_rec"/>
</dbReference>
<dbReference type="FunFam" id="2.70.170.10:FF:000016">
    <property type="entry name" value="Nicotinic acetylcholine receptor subunit"/>
    <property type="match status" value="1"/>
</dbReference>
<feature type="coiled-coil region" evidence="15">
    <location>
        <begin position="389"/>
        <end position="416"/>
    </location>
</feature>
<evidence type="ECO:0000256" key="8">
    <source>
        <dbReference type="ARBA" id="ARBA00023136"/>
    </source>
</evidence>
<feature type="transmembrane region" description="Helical" evidence="16">
    <location>
        <begin position="274"/>
        <end position="292"/>
    </location>
</feature>
<evidence type="ECO:0000256" key="3">
    <source>
        <dbReference type="ARBA" id="ARBA00022475"/>
    </source>
</evidence>
<keyword evidence="15" id="KW-0175">Coiled coil</keyword>
<sequence>MKTWTLCGILFMDVIITQVFGVRIVSEAIKREVQLHTDLFTGYTGVIMPVNNDTGSVNVRLGLSMIRIIEMDEFKEQLDVSAILYEEWKDERLAWDPSRYGNIKSLRLPASLVWKPDVVLYNGMGDDRTFNDQQVVIYYNGDIMWIPAMRLQATCRGNLLRFPFDKQTCKFRFGSWTYHGNELNLTYSGGDALAAFDFSQFVVSGNDWKLSDYEAEILVVNYACCPEPYQTMVFTMALERKPLYYIHVYVLPAVILSLLIPFQLFLPPESRERLTLGSILIISNIIMIFKLQEIVPMQHVTFPLLGVFYSLNLIWSFLSLLATICVLNVHNRGPRQDRVPDIIRWVFLRSLKRIVCLGNDNYYPLSSADCVSMKGLENPMLSSSTDGQKTKETNNGSKLEADVEDLNRQLHILTARARSNEVKEEMIGEWRQVSLVLDRVLFFFFMLTILIYTVVLLG</sequence>
<dbReference type="CDD" id="cd19051">
    <property type="entry name" value="LGIC_TM_cation"/>
    <property type="match status" value="1"/>
</dbReference>
<dbReference type="PRINTS" id="PR00254">
    <property type="entry name" value="NICOTINICR"/>
</dbReference>
<accession>A0AAN8G7J5</accession>
<dbReference type="Proteomes" id="UP001347796">
    <property type="component" value="Unassembled WGS sequence"/>
</dbReference>
<evidence type="ECO:0000256" key="16">
    <source>
        <dbReference type="SAM" id="Phobius"/>
    </source>
</evidence>
<keyword evidence="2" id="KW-0813">Transport</keyword>
<keyword evidence="21" id="KW-1185">Reference proteome</keyword>
<keyword evidence="12" id="KW-1071">Ligand-gated ion channel</keyword>
<dbReference type="InterPro" id="IPR006029">
    <property type="entry name" value="Neurotrans-gated_channel_TM"/>
</dbReference>
<dbReference type="SUPFAM" id="SSF63712">
    <property type="entry name" value="Nicotinic receptor ligand binding domain-like"/>
    <property type="match status" value="1"/>
</dbReference>
<evidence type="ECO:0000256" key="1">
    <source>
        <dbReference type="ARBA" id="ARBA00009237"/>
    </source>
</evidence>
<feature type="transmembrane region" description="Helical" evidence="16">
    <location>
        <begin position="440"/>
        <end position="457"/>
    </location>
</feature>
<organism evidence="20 21">
    <name type="scientific">Patella caerulea</name>
    <name type="common">Rayed Mediterranean limpet</name>
    <dbReference type="NCBI Taxonomy" id="87958"/>
    <lineage>
        <taxon>Eukaryota</taxon>
        <taxon>Metazoa</taxon>
        <taxon>Spiralia</taxon>
        <taxon>Lophotrochozoa</taxon>
        <taxon>Mollusca</taxon>
        <taxon>Gastropoda</taxon>
        <taxon>Patellogastropoda</taxon>
        <taxon>Patelloidea</taxon>
        <taxon>Patellidae</taxon>
        <taxon>Patella</taxon>
    </lineage>
</organism>